<name>W7TUC2_9STRA</name>
<comment type="caution">
    <text evidence="3">The sequence shown here is derived from an EMBL/GenBank/DDBJ whole genome shotgun (WGS) entry which is preliminary data.</text>
</comment>
<feature type="transmembrane region" description="Helical" evidence="2">
    <location>
        <begin position="115"/>
        <end position="136"/>
    </location>
</feature>
<dbReference type="OrthoDB" id="10355333at2759"/>
<feature type="transmembrane region" description="Helical" evidence="2">
    <location>
        <begin position="142"/>
        <end position="164"/>
    </location>
</feature>
<reference evidence="3 4" key="1">
    <citation type="journal article" date="2014" name="Mol. Plant">
        <title>Chromosome Scale Genome Assembly and Transcriptome Profiling of Nannochloropsis gaditana in Nitrogen Depletion.</title>
        <authorList>
            <person name="Corteggiani Carpinelli E."/>
            <person name="Telatin A."/>
            <person name="Vitulo N."/>
            <person name="Forcato C."/>
            <person name="D'Angelo M."/>
            <person name="Schiavon R."/>
            <person name="Vezzi A."/>
            <person name="Giacometti G.M."/>
            <person name="Morosinotto T."/>
            <person name="Valle G."/>
        </authorList>
    </citation>
    <scope>NUCLEOTIDE SEQUENCE [LARGE SCALE GENOMIC DNA]</scope>
    <source>
        <strain evidence="3 4">B-31</strain>
    </source>
</reference>
<feature type="compositionally biased region" description="Low complexity" evidence="1">
    <location>
        <begin position="18"/>
        <end position="28"/>
    </location>
</feature>
<evidence type="ECO:0000256" key="1">
    <source>
        <dbReference type="SAM" id="MobiDB-lite"/>
    </source>
</evidence>
<feature type="region of interest" description="Disordered" evidence="1">
    <location>
        <begin position="1"/>
        <end position="74"/>
    </location>
</feature>
<evidence type="ECO:0000313" key="3">
    <source>
        <dbReference type="EMBL" id="EWM27113.1"/>
    </source>
</evidence>
<keyword evidence="2" id="KW-0472">Membrane</keyword>
<dbReference type="AlphaFoldDB" id="W7TUC2"/>
<organism evidence="3 4">
    <name type="scientific">Nannochloropsis gaditana</name>
    <dbReference type="NCBI Taxonomy" id="72520"/>
    <lineage>
        <taxon>Eukaryota</taxon>
        <taxon>Sar</taxon>
        <taxon>Stramenopiles</taxon>
        <taxon>Ochrophyta</taxon>
        <taxon>Eustigmatophyceae</taxon>
        <taxon>Eustigmatales</taxon>
        <taxon>Monodopsidaceae</taxon>
        <taxon>Nannochloropsis</taxon>
    </lineage>
</organism>
<gene>
    <name evidence="3" type="ORF">Naga_100046g29</name>
</gene>
<accession>W7TUC2</accession>
<keyword evidence="4" id="KW-1185">Reference proteome</keyword>
<feature type="compositionally biased region" description="Polar residues" evidence="1">
    <location>
        <begin position="52"/>
        <end position="74"/>
    </location>
</feature>
<dbReference type="EMBL" id="AZIL01000520">
    <property type="protein sequence ID" value="EWM27112.1"/>
    <property type="molecule type" value="Genomic_DNA"/>
</dbReference>
<protein>
    <submittedName>
        <fullName evidence="3">Uncharacterized protein</fullName>
    </submittedName>
</protein>
<evidence type="ECO:0000313" key="4">
    <source>
        <dbReference type="Proteomes" id="UP000019335"/>
    </source>
</evidence>
<sequence>MSYAQRGGEETKYEQEMGPRMTPRTTPRNMPPPSMHSYDRTTPRHMPPPSMHSFNATTPKSMPPQSMHSFSGTPRNMPPASMHSYDMDDVMVDPYTGLAYKQPPRTTCERHRGKFICLGVTLGLLLVLGILIAIFFPRAPQITLFNSSVLAIDGFTGATARFVFQIRNRNLYQVSFQNLVAEVYDTNGIFLGTILRPGRFQVFGRATGFVTATGVFRSALPQLANVGMDCMQNGMMTHLQLRTSGDLLVLGTTRRVVSSATVMVNCNVQNINNNGGMGGGRVAGGGVQNGWGNGMGNNGMGRAGNNGWL</sequence>
<evidence type="ECO:0000256" key="2">
    <source>
        <dbReference type="SAM" id="Phobius"/>
    </source>
</evidence>
<keyword evidence="2" id="KW-1133">Transmembrane helix</keyword>
<keyword evidence="2" id="KW-0812">Transmembrane</keyword>
<dbReference type="Proteomes" id="UP000019335">
    <property type="component" value="Chromosome 7"/>
</dbReference>
<proteinExistence type="predicted"/>
<feature type="compositionally biased region" description="Basic and acidic residues" evidence="1">
    <location>
        <begin position="7"/>
        <end position="17"/>
    </location>
</feature>
<dbReference type="EMBL" id="AZIL01000520">
    <property type="protein sequence ID" value="EWM27113.1"/>
    <property type="molecule type" value="Genomic_DNA"/>
</dbReference>